<sequence length="142" mass="16433">MIPMSGKLEEIFSDEKNVEKFKQFIEKLDNLNYILDRLELFLGSGMIDELLGMLFSLMALERAFMKEEMIEELSELSARLTFLISPKCMSELREAFDSKESLGLIGLMRKMRDPDVQRGLAIVMDILKVIGKCNKECQSRRE</sequence>
<dbReference type="PANTHER" id="PTHR39180:SF2">
    <property type="entry name" value="DUF1641 DOMAIN-CONTAINING PROTEIN"/>
    <property type="match status" value="1"/>
</dbReference>
<dbReference type="Proteomes" id="UP000278149">
    <property type="component" value="Unassembled WGS sequence"/>
</dbReference>
<dbReference type="Pfam" id="PF07849">
    <property type="entry name" value="DUF1641"/>
    <property type="match status" value="1"/>
</dbReference>
<evidence type="ECO:0000313" key="2">
    <source>
        <dbReference type="Proteomes" id="UP000278149"/>
    </source>
</evidence>
<proteinExistence type="predicted"/>
<organism evidence="1 2">
    <name type="scientific">Candidatus Korarchaeum cryptofilum</name>
    <dbReference type="NCBI Taxonomy" id="498846"/>
    <lineage>
        <taxon>Archaea</taxon>
        <taxon>Thermoproteota</taxon>
        <taxon>Candidatus Korarchaeia</taxon>
        <taxon>Candidatus Korarchaeales</taxon>
        <taxon>Candidatus Korarchaeaceae</taxon>
        <taxon>Candidatus Korarchaeum</taxon>
    </lineage>
</organism>
<protein>
    <submittedName>
        <fullName evidence="1">DUF1641 domain-containing protein</fullName>
    </submittedName>
</protein>
<name>A0A3R9PRS9_9CREN</name>
<dbReference type="AlphaFoldDB" id="A0A3R9PRS9"/>
<dbReference type="InterPro" id="IPR012440">
    <property type="entry name" value="DUF1641"/>
</dbReference>
<accession>A0A3R9PRS9</accession>
<dbReference type="PANTHER" id="PTHR39180">
    <property type="match status" value="1"/>
</dbReference>
<reference evidence="1 2" key="1">
    <citation type="submission" date="2018-10" db="EMBL/GenBank/DDBJ databases">
        <title>Co-occurring genomic capacity for anaerobic methane metabolism and dissimilatory sulfite reduction discovered in the Korarchaeota.</title>
        <authorList>
            <person name="Mckay L.J."/>
            <person name="Dlakic M."/>
            <person name="Fields M.W."/>
            <person name="Delmont T.O."/>
            <person name="Eren A.M."/>
            <person name="Jay Z.J."/>
            <person name="Klingelsmith K.B."/>
            <person name="Rusch D.B."/>
            <person name="Inskeep W.P."/>
        </authorList>
    </citation>
    <scope>NUCLEOTIDE SEQUENCE [LARGE SCALE GENOMIC DNA]</scope>
    <source>
        <strain evidence="1 2">WS</strain>
    </source>
</reference>
<comment type="caution">
    <text evidence="1">The sequence shown here is derived from an EMBL/GenBank/DDBJ whole genome shotgun (WGS) entry which is preliminary data.</text>
</comment>
<dbReference type="EMBL" id="RCOR01000014">
    <property type="protein sequence ID" value="RSN70025.1"/>
    <property type="molecule type" value="Genomic_DNA"/>
</dbReference>
<evidence type="ECO:0000313" key="1">
    <source>
        <dbReference type="EMBL" id="RSN70025.1"/>
    </source>
</evidence>
<gene>
    <name evidence="1" type="ORF">D9Q81_01540</name>
</gene>